<comment type="caution">
    <text evidence="2">The sequence shown here is derived from an EMBL/GenBank/DDBJ whole genome shotgun (WGS) entry which is preliminary data.</text>
</comment>
<dbReference type="Gene3D" id="3.80.10.10">
    <property type="entry name" value="Ribonuclease Inhibitor"/>
    <property type="match status" value="1"/>
</dbReference>
<dbReference type="SUPFAM" id="SSF52047">
    <property type="entry name" value="RNI-like"/>
    <property type="match status" value="1"/>
</dbReference>
<organism evidence="2 3">
    <name type="scientific">Sinanodonta woodiana</name>
    <name type="common">Chinese pond mussel</name>
    <name type="synonym">Anodonta woodiana</name>
    <dbReference type="NCBI Taxonomy" id="1069815"/>
    <lineage>
        <taxon>Eukaryota</taxon>
        <taxon>Metazoa</taxon>
        <taxon>Spiralia</taxon>
        <taxon>Lophotrochozoa</taxon>
        <taxon>Mollusca</taxon>
        <taxon>Bivalvia</taxon>
        <taxon>Autobranchia</taxon>
        <taxon>Heteroconchia</taxon>
        <taxon>Palaeoheterodonta</taxon>
        <taxon>Unionida</taxon>
        <taxon>Unionoidea</taxon>
        <taxon>Unionidae</taxon>
        <taxon>Unioninae</taxon>
        <taxon>Sinanodonta</taxon>
    </lineage>
</organism>
<dbReference type="InterPro" id="IPR032675">
    <property type="entry name" value="LRR_dom_sf"/>
</dbReference>
<keyword evidence="3" id="KW-1185">Reference proteome</keyword>
<protein>
    <submittedName>
        <fullName evidence="2">Uncharacterized protein</fullName>
    </submittedName>
</protein>
<sequence length="906" mass="103487">MNEIQSLTSLAAKTVSQSIGLYEDEVCTELPREIWEHLMWHLHPDDLHRLTSLFKKKGIGCNEVWKKHVKGPFRTRYEESCKSEYGVLLVGHIRRPKYHEAYIIRKVSEILFEQKHQVERRSEELNTQTSKKIACTPRLQRKLMPYSSFLTSLELSSTYCKVLVYDKDTAKSLVGNVLSLKIDFVYQKYYQDVVNLVKLLRCEGNLQYVSFHEMRLECFTDLLLMCSIQYPDSDDSHNFPAGFRQKRQCHHISGKSNCKKVCYGIDSDVNVSCNSVMMKSCAVSSIGDEKNNSENCNTSEQSEQLLVGTYSDSLKRKQNERTDFDETVFAAGDTYLNQSSRDSHPEQTGFDHFDEAVFAQGDEHSHQSSMDRHPEQTGFDLFDEAFVSEFVKNSNQSGTEKHDEHTSFSYSDDSEAEENSNQILTMEHAENEGFDLFDEAVISGDNAVAKQPTISFESMHTKQVKIGKADLVLEPSCSRKFNTFLDKYNQVDNLQSNSVQMSKTASWCMTGSPRFQQKSNRIDGESQNTMEIEEIDHSSTAKHFFLSNIESLHMNFSFTGTAAQPTPMYSSLATLMKILPQWKSLQRLGLEFFGHGNYGTVDLSPVVELIQKKRLTHVMINTNTMEETFIAKIIHTLLLDYGEYQGHGKPMGMLKLEDHSGKQISLPALSGCDGKIQGVSWLILQDMGFQDLSGLHQLIDADIALRHLNLTGCHLHGDDLVKIFKSLSSTCVIEELVIDYNHLKSNTIDVYAELIIFLRKVKHLKKLHMKYCWIQKELFANPEFIKAIQNHCCLEELALSLNFLGSAATDFLINIFTNSTFPRLQRLDISDNRIEGKHLFSAAARLKQAVELYPVKDRYLLERLDVSLSLVMVKELDHLRKEFKDIVSEFVVTSKSNFNADFIAQM</sequence>
<evidence type="ECO:0000256" key="1">
    <source>
        <dbReference type="SAM" id="MobiDB-lite"/>
    </source>
</evidence>
<dbReference type="AlphaFoldDB" id="A0ABD3WXC4"/>
<name>A0ABD3WXC4_SINWO</name>
<proteinExistence type="predicted"/>
<reference evidence="2 3" key="1">
    <citation type="submission" date="2024-11" db="EMBL/GenBank/DDBJ databases">
        <title>Chromosome-level genome assembly of the freshwater bivalve Anodonta woodiana.</title>
        <authorList>
            <person name="Chen X."/>
        </authorList>
    </citation>
    <scope>NUCLEOTIDE SEQUENCE [LARGE SCALE GENOMIC DNA]</scope>
    <source>
        <strain evidence="2">MN2024</strain>
        <tissue evidence="2">Gills</tissue>
    </source>
</reference>
<dbReference type="Proteomes" id="UP001634394">
    <property type="component" value="Unassembled WGS sequence"/>
</dbReference>
<gene>
    <name evidence="2" type="ORF">ACJMK2_030963</name>
</gene>
<evidence type="ECO:0000313" key="3">
    <source>
        <dbReference type="Proteomes" id="UP001634394"/>
    </source>
</evidence>
<dbReference type="EMBL" id="JBJQND010000004">
    <property type="protein sequence ID" value="KAL3878629.1"/>
    <property type="molecule type" value="Genomic_DNA"/>
</dbReference>
<accession>A0ABD3WXC4</accession>
<evidence type="ECO:0000313" key="2">
    <source>
        <dbReference type="EMBL" id="KAL3878629.1"/>
    </source>
</evidence>
<feature type="region of interest" description="Disordered" evidence="1">
    <location>
        <begin position="394"/>
        <end position="420"/>
    </location>
</feature>